<evidence type="ECO:0000313" key="8">
    <source>
        <dbReference type="Proteomes" id="UP000605676"/>
    </source>
</evidence>
<protein>
    <submittedName>
        <fullName evidence="7">Sigma-70 family RNA polymerase sigma factor</fullName>
    </submittedName>
</protein>
<dbReference type="PANTHER" id="PTHR43133">
    <property type="entry name" value="RNA POLYMERASE ECF-TYPE SIGMA FACTO"/>
    <property type="match status" value="1"/>
</dbReference>
<comment type="caution">
    <text evidence="7">The sequence shown here is derived from an EMBL/GenBank/DDBJ whole genome shotgun (WGS) entry which is preliminary data.</text>
</comment>
<accession>A0ABS1HDX2</accession>
<evidence type="ECO:0000256" key="2">
    <source>
        <dbReference type="ARBA" id="ARBA00023015"/>
    </source>
</evidence>
<organism evidence="7 8">
    <name type="scientific">Carboxylicivirga marina</name>
    <dbReference type="NCBI Taxonomy" id="2800988"/>
    <lineage>
        <taxon>Bacteria</taxon>
        <taxon>Pseudomonadati</taxon>
        <taxon>Bacteroidota</taxon>
        <taxon>Bacteroidia</taxon>
        <taxon>Marinilabiliales</taxon>
        <taxon>Marinilabiliaceae</taxon>
        <taxon>Carboxylicivirga</taxon>
    </lineage>
</organism>
<dbReference type="InterPro" id="IPR036388">
    <property type="entry name" value="WH-like_DNA-bd_sf"/>
</dbReference>
<reference evidence="7 8" key="1">
    <citation type="submission" date="2021-01" db="EMBL/GenBank/DDBJ databases">
        <title>Carboxyliciviraga sp.nov., isolated from coastal sediments.</title>
        <authorList>
            <person name="Lu D."/>
            <person name="Zhang T."/>
        </authorList>
    </citation>
    <scope>NUCLEOTIDE SEQUENCE [LARGE SCALE GENOMIC DNA]</scope>
    <source>
        <strain evidence="7 8">N1Y132</strain>
    </source>
</reference>
<dbReference type="PANTHER" id="PTHR43133:SF46">
    <property type="entry name" value="RNA POLYMERASE SIGMA-70 FACTOR ECF SUBFAMILY"/>
    <property type="match status" value="1"/>
</dbReference>
<keyword evidence="3" id="KW-0731">Sigma factor</keyword>
<dbReference type="EMBL" id="JAENRR010000001">
    <property type="protein sequence ID" value="MBK3515823.1"/>
    <property type="molecule type" value="Genomic_DNA"/>
</dbReference>
<dbReference type="InterPro" id="IPR014284">
    <property type="entry name" value="RNA_pol_sigma-70_dom"/>
</dbReference>
<evidence type="ECO:0000256" key="4">
    <source>
        <dbReference type="ARBA" id="ARBA00023163"/>
    </source>
</evidence>
<dbReference type="Proteomes" id="UP000605676">
    <property type="component" value="Unassembled WGS sequence"/>
</dbReference>
<evidence type="ECO:0000259" key="5">
    <source>
        <dbReference type="Pfam" id="PF04542"/>
    </source>
</evidence>
<dbReference type="InterPro" id="IPR007627">
    <property type="entry name" value="RNA_pol_sigma70_r2"/>
</dbReference>
<dbReference type="Pfam" id="PF04542">
    <property type="entry name" value="Sigma70_r2"/>
    <property type="match status" value="1"/>
</dbReference>
<dbReference type="InterPro" id="IPR039425">
    <property type="entry name" value="RNA_pol_sigma-70-like"/>
</dbReference>
<comment type="similarity">
    <text evidence="1">Belongs to the sigma-70 factor family. ECF subfamily.</text>
</comment>
<dbReference type="SUPFAM" id="SSF88946">
    <property type="entry name" value="Sigma2 domain of RNA polymerase sigma factors"/>
    <property type="match status" value="1"/>
</dbReference>
<dbReference type="Gene3D" id="1.10.1740.10">
    <property type="match status" value="1"/>
</dbReference>
<dbReference type="Gene3D" id="1.10.10.10">
    <property type="entry name" value="Winged helix-like DNA-binding domain superfamily/Winged helix DNA-binding domain"/>
    <property type="match status" value="1"/>
</dbReference>
<evidence type="ECO:0000259" key="6">
    <source>
        <dbReference type="Pfam" id="PF08281"/>
    </source>
</evidence>
<evidence type="ECO:0000256" key="3">
    <source>
        <dbReference type="ARBA" id="ARBA00023082"/>
    </source>
</evidence>
<dbReference type="NCBIfam" id="TIGR02937">
    <property type="entry name" value="sigma70-ECF"/>
    <property type="match status" value="1"/>
</dbReference>
<dbReference type="InterPro" id="IPR013324">
    <property type="entry name" value="RNA_pol_sigma_r3/r4-like"/>
</dbReference>
<evidence type="ECO:0000256" key="1">
    <source>
        <dbReference type="ARBA" id="ARBA00010641"/>
    </source>
</evidence>
<sequence>MAVNNLNDIIKGCQKGKASAQKQLYHTFAAKMFAVCMRYCKDKTEAEDCLQEGFIKVFNNIDKYGFKGSFEGWIRRIMVNTVIEVYRKKQPELLVDEFPLLAEDVTEDVNDASFSHDELLIMIQELPPKYKLVFNLYVMEGLSHAEIAETSGISIGTSKSNLARARQWLKKSIENRLLEKKQAVC</sequence>
<keyword evidence="2" id="KW-0805">Transcription regulation</keyword>
<dbReference type="SUPFAM" id="SSF88659">
    <property type="entry name" value="Sigma3 and sigma4 domains of RNA polymerase sigma factors"/>
    <property type="match status" value="1"/>
</dbReference>
<feature type="domain" description="RNA polymerase sigma factor 70 region 4 type 2" evidence="6">
    <location>
        <begin position="118"/>
        <end position="169"/>
    </location>
</feature>
<keyword evidence="8" id="KW-1185">Reference proteome</keyword>
<dbReference type="InterPro" id="IPR013249">
    <property type="entry name" value="RNA_pol_sigma70_r4_t2"/>
</dbReference>
<name>A0ABS1HDX2_9BACT</name>
<proteinExistence type="inferred from homology"/>
<keyword evidence="4" id="KW-0804">Transcription</keyword>
<gene>
    <name evidence="7" type="ORF">JIV24_00625</name>
</gene>
<dbReference type="Pfam" id="PF08281">
    <property type="entry name" value="Sigma70_r4_2"/>
    <property type="match status" value="1"/>
</dbReference>
<evidence type="ECO:0000313" key="7">
    <source>
        <dbReference type="EMBL" id="MBK3515823.1"/>
    </source>
</evidence>
<feature type="domain" description="RNA polymerase sigma-70 region 2" evidence="5">
    <location>
        <begin position="24"/>
        <end position="90"/>
    </location>
</feature>
<dbReference type="CDD" id="cd06171">
    <property type="entry name" value="Sigma70_r4"/>
    <property type="match status" value="1"/>
</dbReference>
<dbReference type="InterPro" id="IPR013325">
    <property type="entry name" value="RNA_pol_sigma_r2"/>
</dbReference>